<name>A0ABT7E5C5_9FIRM</name>
<reference evidence="4 5" key="1">
    <citation type="submission" date="2023-05" db="EMBL/GenBank/DDBJ databases">
        <title>Rombocin, a short stable natural nisin variant, displays selective antimicrobial activity against Listeria monocytogenes and employs dual mode of action to kill target bacterial strains.</title>
        <authorList>
            <person name="Wambui J."/>
            <person name="Stephan R."/>
            <person name="Kuipers O.P."/>
        </authorList>
    </citation>
    <scope>NUCLEOTIDE SEQUENCE [LARGE SCALE GENOMIC DNA]</scope>
    <source>
        <strain evidence="4 5">RC002</strain>
    </source>
</reference>
<feature type="DNA-binding region" description="H-T-H motif" evidence="2">
    <location>
        <begin position="42"/>
        <end position="61"/>
    </location>
</feature>
<proteinExistence type="predicted"/>
<dbReference type="Gene3D" id="1.10.357.10">
    <property type="entry name" value="Tetracycline Repressor, domain 2"/>
    <property type="match status" value="1"/>
</dbReference>
<comment type="caution">
    <text evidence="4">The sequence shown here is derived from an EMBL/GenBank/DDBJ whole genome shotgun (WGS) entry which is preliminary data.</text>
</comment>
<dbReference type="PANTHER" id="PTHR30055">
    <property type="entry name" value="HTH-TYPE TRANSCRIPTIONAL REGULATOR RUTR"/>
    <property type="match status" value="1"/>
</dbReference>
<dbReference type="EMBL" id="JASKYM010000001">
    <property type="protein sequence ID" value="MDK2562128.1"/>
    <property type="molecule type" value="Genomic_DNA"/>
</dbReference>
<dbReference type="SUPFAM" id="SSF46689">
    <property type="entry name" value="Homeodomain-like"/>
    <property type="match status" value="1"/>
</dbReference>
<keyword evidence="5" id="KW-1185">Reference proteome</keyword>
<dbReference type="InterPro" id="IPR050109">
    <property type="entry name" value="HTH-type_TetR-like_transc_reg"/>
</dbReference>
<dbReference type="Proteomes" id="UP001301012">
    <property type="component" value="Unassembled WGS sequence"/>
</dbReference>
<evidence type="ECO:0000256" key="2">
    <source>
        <dbReference type="PROSITE-ProRule" id="PRU00335"/>
    </source>
</evidence>
<dbReference type="Pfam" id="PF00440">
    <property type="entry name" value="TetR_N"/>
    <property type="match status" value="1"/>
</dbReference>
<feature type="domain" description="HTH tetR-type" evidence="3">
    <location>
        <begin position="19"/>
        <end position="79"/>
    </location>
</feature>
<accession>A0ABT7E5C5</accession>
<organism evidence="4 5">
    <name type="scientific">Romboutsia sedimentorum</name>
    <dbReference type="NCBI Taxonomy" id="1368474"/>
    <lineage>
        <taxon>Bacteria</taxon>
        <taxon>Bacillati</taxon>
        <taxon>Bacillota</taxon>
        <taxon>Clostridia</taxon>
        <taxon>Peptostreptococcales</taxon>
        <taxon>Peptostreptococcaceae</taxon>
        <taxon>Romboutsia</taxon>
    </lineage>
</organism>
<dbReference type="PROSITE" id="PS50977">
    <property type="entry name" value="HTH_TETR_2"/>
    <property type="match status" value="1"/>
</dbReference>
<dbReference type="PRINTS" id="PR00455">
    <property type="entry name" value="HTHTETR"/>
</dbReference>
<gene>
    <name evidence="4" type="ORF">QOZ84_01095</name>
</gene>
<evidence type="ECO:0000256" key="1">
    <source>
        <dbReference type="ARBA" id="ARBA00023125"/>
    </source>
</evidence>
<evidence type="ECO:0000313" key="4">
    <source>
        <dbReference type="EMBL" id="MDK2562128.1"/>
    </source>
</evidence>
<dbReference type="InterPro" id="IPR001647">
    <property type="entry name" value="HTH_TetR"/>
</dbReference>
<evidence type="ECO:0000259" key="3">
    <source>
        <dbReference type="PROSITE" id="PS50977"/>
    </source>
</evidence>
<evidence type="ECO:0000313" key="5">
    <source>
        <dbReference type="Proteomes" id="UP001301012"/>
    </source>
</evidence>
<dbReference type="InterPro" id="IPR009057">
    <property type="entry name" value="Homeodomain-like_sf"/>
</dbReference>
<protein>
    <submittedName>
        <fullName evidence="4">Helix-turn-helix domain-containing protein</fullName>
    </submittedName>
</protein>
<dbReference type="PANTHER" id="PTHR30055:SF222">
    <property type="entry name" value="REGULATORY PROTEIN"/>
    <property type="match status" value="1"/>
</dbReference>
<keyword evidence="1 2" id="KW-0238">DNA-binding</keyword>
<sequence>MKEWMKYIIEDSNNEQKLTLKQQNILIAAVELISEKGYEKVSTAEIAKRAGVAEGTIFRQYKTKKDLLNAIVRPSYMRFIGDIIAKSFVEEVIAKDYINFDTFLNCIIEDRIEFAKQETPLIKVLIQEITAQEDVREDIKSLFLENVYPSFEKTINLFKQKGEIIDIPSSTIFRIIITNLFGYLVPRFVLYPELSWDDEYEKKIVIQCIKKALT</sequence>
<dbReference type="RefSeq" id="WP_284131113.1">
    <property type="nucleotide sequence ID" value="NZ_JASKYM010000001.1"/>
</dbReference>